<dbReference type="EMBL" id="CAJPEX010000074">
    <property type="protein sequence ID" value="CAG0913054.1"/>
    <property type="molecule type" value="Genomic_DNA"/>
</dbReference>
<dbReference type="InterPro" id="IPR019591">
    <property type="entry name" value="Mrp/NBP35_ATP-bd"/>
</dbReference>
<reference evidence="8" key="1">
    <citation type="submission" date="2020-11" db="EMBL/GenBank/DDBJ databases">
        <authorList>
            <person name="Tran Van P."/>
        </authorList>
    </citation>
    <scope>NUCLEOTIDE SEQUENCE</scope>
</reference>
<dbReference type="GO" id="GO:0032981">
    <property type="term" value="P:mitochondrial respiratory chain complex I assembly"/>
    <property type="evidence" value="ECO:0007669"/>
    <property type="project" value="TreeGrafter"/>
</dbReference>
<dbReference type="SUPFAM" id="SSF52540">
    <property type="entry name" value="P-loop containing nucleoside triphosphate hydrolases"/>
    <property type="match status" value="1"/>
</dbReference>
<dbReference type="InterPro" id="IPR033756">
    <property type="entry name" value="YlxH/NBP35"/>
</dbReference>
<dbReference type="InterPro" id="IPR044304">
    <property type="entry name" value="NUBPL-like"/>
</dbReference>
<evidence type="ECO:0000256" key="2">
    <source>
        <dbReference type="ARBA" id="ARBA00022723"/>
    </source>
</evidence>
<sequence length="396" mass="43035">MLIRIFVKHRRASFLRVRDFASKAGQDEIQARMKRGLPKRLPIAGVTNTILIASGKGGVGKSTVAVNLALATASSGKTVGLLDADVYGPSIPIMMNLEGQPRIDKRYMSMGFLTDMSQPVVWRGLMVMSAIQKLLREVAWGPLDYLFIDMPPGTGDAQLSITQNIDVTGVVIVTTPQKVALVDARKGAVMFSKVGVPVLGIIENMGAIKCTKCGSMTSVFGSGGAGTLEKELGVPVLGTIPLDPKIQESCDTGKPVVVSEPSSDQAIRIYYFVHCCVNSWKVIDCRSRHRFNRSEYRINKLGSNASFNAHCSIPKFVYSSSTPGYFRDEEFGLLNQQGGQFLASLPCWERKTSKYTGNAGLFWLRACLLIQSTPLIDTVVNETPAVAESRGSQCDN</sequence>
<dbReference type="GO" id="GO:0046872">
    <property type="term" value="F:metal ion binding"/>
    <property type="evidence" value="ECO:0007669"/>
    <property type="project" value="UniProtKB-KW"/>
</dbReference>
<evidence type="ECO:0000256" key="7">
    <source>
        <dbReference type="ARBA" id="ARBA00024036"/>
    </source>
</evidence>
<keyword evidence="9" id="KW-1185">Reference proteome</keyword>
<evidence type="ECO:0000313" key="9">
    <source>
        <dbReference type="Proteomes" id="UP000678499"/>
    </source>
</evidence>
<evidence type="ECO:0008006" key="10">
    <source>
        <dbReference type="Google" id="ProtNLM"/>
    </source>
</evidence>
<keyword evidence="4" id="KW-0067">ATP-binding</keyword>
<gene>
    <name evidence="8" type="ORF">NMOB1V02_LOCUS817</name>
</gene>
<dbReference type="GO" id="GO:0140663">
    <property type="term" value="F:ATP-dependent FeS chaperone activity"/>
    <property type="evidence" value="ECO:0007669"/>
    <property type="project" value="InterPro"/>
</dbReference>
<evidence type="ECO:0000313" key="8">
    <source>
        <dbReference type="EMBL" id="CAD7272902.1"/>
    </source>
</evidence>
<evidence type="ECO:0000256" key="4">
    <source>
        <dbReference type="ARBA" id="ARBA00022840"/>
    </source>
</evidence>
<dbReference type="GO" id="GO:0005524">
    <property type="term" value="F:ATP binding"/>
    <property type="evidence" value="ECO:0007669"/>
    <property type="project" value="UniProtKB-KW"/>
</dbReference>
<keyword evidence="6" id="KW-0411">Iron-sulfur</keyword>
<dbReference type="PANTHER" id="PTHR42961">
    <property type="entry name" value="IRON-SULFUR PROTEIN NUBPL"/>
    <property type="match status" value="1"/>
</dbReference>
<dbReference type="Proteomes" id="UP000678499">
    <property type="component" value="Unassembled WGS sequence"/>
</dbReference>
<accession>A0A7R9BD11</accession>
<dbReference type="PANTHER" id="PTHR42961:SF2">
    <property type="entry name" value="IRON-SULFUR PROTEIN NUBPL"/>
    <property type="match status" value="1"/>
</dbReference>
<dbReference type="Gene3D" id="3.40.50.300">
    <property type="entry name" value="P-loop containing nucleotide triphosphate hydrolases"/>
    <property type="match status" value="1"/>
</dbReference>
<evidence type="ECO:0000256" key="5">
    <source>
        <dbReference type="ARBA" id="ARBA00023004"/>
    </source>
</evidence>
<comment type="similarity">
    <text evidence="7">Belongs to the Mrp/NBP35 ATP-binding proteins family.</text>
</comment>
<dbReference type="EMBL" id="OA882111">
    <property type="protein sequence ID" value="CAD7272902.1"/>
    <property type="molecule type" value="Genomic_DNA"/>
</dbReference>
<evidence type="ECO:0000256" key="6">
    <source>
        <dbReference type="ARBA" id="ARBA00023014"/>
    </source>
</evidence>
<evidence type="ECO:0000256" key="1">
    <source>
        <dbReference type="ARBA" id="ARBA00022485"/>
    </source>
</evidence>
<keyword evidence="2" id="KW-0479">Metal-binding</keyword>
<dbReference type="GO" id="GO:0051539">
    <property type="term" value="F:4 iron, 4 sulfur cluster binding"/>
    <property type="evidence" value="ECO:0007669"/>
    <property type="project" value="UniProtKB-KW"/>
</dbReference>
<dbReference type="AlphaFoldDB" id="A0A7R9BD11"/>
<protein>
    <recommendedName>
        <fullName evidence="10">Iron-sulfur protein NUBPL</fullName>
    </recommendedName>
</protein>
<proteinExistence type="inferred from homology"/>
<evidence type="ECO:0000256" key="3">
    <source>
        <dbReference type="ARBA" id="ARBA00022741"/>
    </source>
</evidence>
<dbReference type="OrthoDB" id="1741334at2759"/>
<dbReference type="HAMAP" id="MF_02040">
    <property type="entry name" value="Mrp_NBP35"/>
    <property type="match status" value="1"/>
</dbReference>
<dbReference type="Pfam" id="PF10609">
    <property type="entry name" value="ParA"/>
    <property type="match status" value="1"/>
</dbReference>
<dbReference type="FunFam" id="3.40.50.300:FF:001278">
    <property type="entry name" value="Iron-sulfur cluster carrier protein"/>
    <property type="match status" value="1"/>
</dbReference>
<dbReference type="GO" id="GO:0016226">
    <property type="term" value="P:iron-sulfur cluster assembly"/>
    <property type="evidence" value="ECO:0007669"/>
    <property type="project" value="InterPro"/>
</dbReference>
<dbReference type="InterPro" id="IPR027417">
    <property type="entry name" value="P-loop_NTPase"/>
</dbReference>
<name>A0A7R9BD11_9CRUS</name>
<dbReference type="CDD" id="cd02037">
    <property type="entry name" value="Mrp_NBP35"/>
    <property type="match status" value="1"/>
</dbReference>
<dbReference type="GO" id="GO:0005739">
    <property type="term" value="C:mitochondrion"/>
    <property type="evidence" value="ECO:0007669"/>
    <property type="project" value="TreeGrafter"/>
</dbReference>
<keyword evidence="5" id="KW-0408">Iron</keyword>
<organism evidence="8">
    <name type="scientific">Notodromas monacha</name>
    <dbReference type="NCBI Taxonomy" id="399045"/>
    <lineage>
        <taxon>Eukaryota</taxon>
        <taxon>Metazoa</taxon>
        <taxon>Ecdysozoa</taxon>
        <taxon>Arthropoda</taxon>
        <taxon>Crustacea</taxon>
        <taxon>Oligostraca</taxon>
        <taxon>Ostracoda</taxon>
        <taxon>Podocopa</taxon>
        <taxon>Podocopida</taxon>
        <taxon>Cypridocopina</taxon>
        <taxon>Cypridoidea</taxon>
        <taxon>Cyprididae</taxon>
        <taxon>Notodromas</taxon>
    </lineage>
</organism>
<keyword evidence="1" id="KW-0004">4Fe-4S</keyword>
<keyword evidence="3" id="KW-0547">Nucleotide-binding</keyword>